<organism evidence="1 2">
    <name type="scientific">Austropuccinia psidii MF-1</name>
    <dbReference type="NCBI Taxonomy" id="1389203"/>
    <lineage>
        <taxon>Eukaryota</taxon>
        <taxon>Fungi</taxon>
        <taxon>Dikarya</taxon>
        <taxon>Basidiomycota</taxon>
        <taxon>Pucciniomycotina</taxon>
        <taxon>Pucciniomycetes</taxon>
        <taxon>Pucciniales</taxon>
        <taxon>Sphaerophragmiaceae</taxon>
        <taxon>Austropuccinia</taxon>
    </lineage>
</organism>
<dbReference type="EMBL" id="AVOT02012732">
    <property type="protein sequence ID" value="MBW0494763.1"/>
    <property type="molecule type" value="Genomic_DNA"/>
</dbReference>
<reference evidence="1" key="1">
    <citation type="submission" date="2021-03" db="EMBL/GenBank/DDBJ databases">
        <title>Draft genome sequence of rust myrtle Austropuccinia psidii MF-1, a brazilian biotype.</title>
        <authorList>
            <person name="Quecine M.C."/>
            <person name="Pachon D.M.R."/>
            <person name="Bonatelli M.L."/>
            <person name="Correr F.H."/>
            <person name="Franceschini L.M."/>
            <person name="Leite T.F."/>
            <person name="Margarido G.R.A."/>
            <person name="Almeida C.A."/>
            <person name="Ferrarezi J.A."/>
            <person name="Labate C.A."/>
        </authorList>
    </citation>
    <scope>NUCLEOTIDE SEQUENCE</scope>
    <source>
        <strain evidence="1">MF-1</strain>
    </source>
</reference>
<evidence type="ECO:0000313" key="2">
    <source>
        <dbReference type="Proteomes" id="UP000765509"/>
    </source>
</evidence>
<dbReference type="AlphaFoldDB" id="A0A9Q3D3J5"/>
<gene>
    <name evidence="1" type="ORF">O181_034478</name>
</gene>
<name>A0A9Q3D3J5_9BASI</name>
<protein>
    <submittedName>
        <fullName evidence="1">Uncharacterized protein</fullName>
    </submittedName>
</protein>
<sequence length="134" mass="14850">MTHTLTYHSIQNVQLCHPHFERGIGPYTPAWAHTLSYTPAPAWAHAHAYTPAPARAYAHAYTPAPAGAHALANATAPHPPYCAADSTHVICKITLRQRRSPSKDDLVKSNRPPLHQDWMKDLFDVCVWKQAGLV</sequence>
<accession>A0A9Q3D3J5</accession>
<keyword evidence="2" id="KW-1185">Reference proteome</keyword>
<comment type="caution">
    <text evidence="1">The sequence shown here is derived from an EMBL/GenBank/DDBJ whole genome shotgun (WGS) entry which is preliminary data.</text>
</comment>
<dbReference type="Proteomes" id="UP000765509">
    <property type="component" value="Unassembled WGS sequence"/>
</dbReference>
<proteinExistence type="predicted"/>
<evidence type="ECO:0000313" key="1">
    <source>
        <dbReference type="EMBL" id="MBW0494763.1"/>
    </source>
</evidence>